<dbReference type="PANTHER" id="PTHR43065">
    <property type="entry name" value="SENSOR HISTIDINE KINASE"/>
    <property type="match status" value="1"/>
</dbReference>
<name>A0A8J8CJN7_9CYAN</name>
<organism evidence="9 10">
    <name type="scientific">Myxacorys almedinensis A</name>
    <dbReference type="NCBI Taxonomy" id="2690445"/>
    <lineage>
        <taxon>Bacteria</taxon>
        <taxon>Bacillati</taxon>
        <taxon>Cyanobacteriota</taxon>
        <taxon>Cyanophyceae</taxon>
        <taxon>Leptolyngbyales</taxon>
        <taxon>Leptolyngbyaceae</taxon>
        <taxon>Myxacorys</taxon>
        <taxon>Myxacorys almedinensis</taxon>
    </lineage>
</organism>
<feature type="non-terminal residue" evidence="9">
    <location>
        <position position="1"/>
    </location>
</feature>
<reference evidence="9" key="1">
    <citation type="submission" date="2019-12" db="EMBL/GenBank/DDBJ databases">
        <title>High-Quality draft genome sequences of three cyanobacteria isolated from the limestone walls of the Old Cathedral of Coimbra.</title>
        <authorList>
            <person name="Tiago I."/>
            <person name="Soares F."/>
            <person name="Portugal A."/>
        </authorList>
    </citation>
    <scope>NUCLEOTIDE SEQUENCE</scope>
    <source>
        <strain evidence="9">A</strain>
    </source>
</reference>
<keyword evidence="3" id="KW-0808">Transferase</keyword>
<evidence type="ECO:0000256" key="2">
    <source>
        <dbReference type="ARBA" id="ARBA00012438"/>
    </source>
</evidence>
<dbReference type="SUPFAM" id="SSF55874">
    <property type="entry name" value="ATPase domain of HSP90 chaperone/DNA topoisomerase II/histidine kinase"/>
    <property type="match status" value="1"/>
</dbReference>
<dbReference type="InterPro" id="IPR005467">
    <property type="entry name" value="His_kinase_dom"/>
</dbReference>
<evidence type="ECO:0000256" key="7">
    <source>
        <dbReference type="ARBA" id="ARBA00023012"/>
    </source>
</evidence>
<dbReference type="SMART" id="SM00387">
    <property type="entry name" value="HATPase_c"/>
    <property type="match status" value="1"/>
</dbReference>
<evidence type="ECO:0000256" key="6">
    <source>
        <dbReference type="ARBA" id="ARBA00022840"/>
    </source>
</evidence>
<evidence type="ECO:0000259" key="8">
    <source>
        <dbReference type="PROSITE" id="PS50109"/>
    </source>
</evidence>
<keyword evidence="4" id="KW-0547">Nucleotide-binding</keyword>
<dbReference type="GO" id="GO:0005524">
    <property type="term" value="F:ATP binding"/>
    <property type="evidence" value="ECO:0007669"/>
    <property type="project" value="UniProtKB-KW"/>
</dbReference>
<dbReference type="PRINTS" id="PR00344">
    <property type="entry name" value="BCTRLSENSOR"/>
</dbReference>
<dbReference type="GO" id="GO:0004673">
    <property type="term" value="F:protein histidine kinase activity"/>
    <property type="evidence" value="ECO:0007669"/>
    <property type="project" value="UniProtKB-EC"/>
</dbReference>
<keyword evidence="5" id="KW-0418">Kinase</keyword>
<comment type="caution">
    <text evidence="9">The sequence shown here is derived from an EMBL/GenBank/DDBJ whole genome shotgun (WGS) entry which is preliminary data.</text>
</comment>
<evidence type="ECO:0000313" key="9">
    <source>
        <dbReference type="EMBL" id="NDJ18859.1"/>
    </source>
</evidence>
<dbReference type="EMBL" id="WVIE01000020">
    <property type="protein sequence ID" value="NDJ18859.1"/>
    <property type="molecule type" value="Genomic_DNA"/>
</dbReference>
<dbReference type="Pfam" id="PF02518">
    <property type="entry name" value="HATPase_c"/>
    <property type="match status" value="1"/>
</dbReference>
<keyword evidence="7" id="KW-0902">Two-component regulatory system</keyword>
<dbReference type="Gene3D" id="3.30.565.10">
    <property type="entry name" value="Histidine kinase-like ATPase, C-terminal domain"/>
    <property type="match status" value="1"/>
</dbReference>
<keyword evidence="10" id="KW-1185">Reference proteome</keyword>
<evidence type="ECO:0000313" key="10">
    <source>
        <dbReference type="Proteomes" id="UP000646053"/>
    </source>
</evidence>
<comment type="catalytic activity">
    <reaction evidence="1">
        <text>ATP + protein L-histidine = ADP + protein N-phospho-L-histidine.</text>
        <dbReference type="EC" id="2.7.13.3"/>
    </reaction>
</comment>
<feature type="domain" description="Histidine kinase" evidence="8">
    <location>
        <begin position="44"/>
        <end position="152"/>
    </location>
</feature>
<evidence type="ECO:0000256" key="5">
    <source>
        <dbReference type="ARBA" id="ARBA00022777"/>
    </source>
</evidence>
<gene>
    <name evidence="9" type="ORF">GS601_16470</name>
</gene>
<dbReference type="GO" id="GO:0000160">
    <property type="term" value="P:phosphorelay signal transduction system"/>
    <property type="evidence" value="ECO:0007669"/>
    <property type="project" value="UniProtKB-KW"/>
</dbReference>
<dbReference type="InterPro" id="IPR004358">
    <property type="entry name" value="Sig_transdc_His_kin-like_C"/>
</dbReference>
<protein>
    <recommendedName>
        <fullName evidence="2">histidine kinase</fullName>
        <ecNumber evidence="2">2.7.13.3</ecNumber>
    </recommendedName>
</protein>
<dbReference type="PROSITE" id="PS50109">
    <property type="entry name" value="HIS_KIN"/>
    <property type="match status" value="1"/>
</dbReference>
<dbReference type="EC" id="2.7.13.3" evidence="2"/>
<proteinExistence type="predicted"/>
<dbReference type="InterPro" id="IPR003594">
    <property type="entry name" value="HATPase_dom"/>
</dbReference>
<keyword evidence="6" id="KW-0067">ATP-binding</keyword>
<dbReference type="RefSeq" id="WP_162424378.1">
    <property type="nucleotide sequence ID" value="NZ_WVIE01000020.1"/>
</dbReference>
<sequence length="154" mass="16198">VTLARLAAKRLACSPSCHLLIRRTHVTLKTYGQLPAVECYPGPLNQVFMNILANAIDAIADSAPLAPQIQIQTEVVNNTAIVRIGDNGGGIPDAVQARLFDPLFTTKSVGKGTGLGLSIARQIVEDQHGGTISVITEVGKGTVFEISLPIGTTK</sequence>
<evidence type="ECO:0000256" key="4">
    <source>
        <dbReference type="ARBA" id="ARBA00022741"/>
    </source>
</evidence>
<accession>A0A8J8CJN7</accession>
<dbReference type="AlphaFoldDB" id="A0A8J8CJN7"/>
<dbReference type="PANTHER" id="PTHR43065:SF46">
    <property type="entry name" value="C4-DICARBOXYLATE TRANSPORT SENSOR PROTEIN DCTB"/>
    <property type="match status" value="1"/>
</dbReference>
<evidence type="ECO:0000256" key="3">
    <source>
        <dbReference type="ARBA" id="ARBA00022679"/>
    </source>
</evidence>
<dbReference type="InterPro" id="IPR036890">
    <property type="entry name" value="HATPase_C_sf"/>
</dbReference>
<evidence type="ECO:0000256" key="1">
    <source>
        <dbReference type="ARBA" id="ARBA00000085"/>
    </source>
</evidence>
<dbReference type="Proteomes" id="UP000646053">
    <property type="component" value="Unassembled WGS sequence"/>
</dbReference>